<keyword evidence="2" id="KW-1185">Reference proteome</keyword>
<name>A0ACC2PVD4_9HYME</name>
<evidence type="ECO:0000313" key="1">
    <source>
        <dbReference type="EMBL" id="KAJ8685755.1"/>
    </source>
</evidence>
<reference evidence="1" key="1">
    <citation type="submission" date="2023-04" db="EMBL/GenBank/DDBJ databases">
        <title>A chromosome-level genome assembly of the parasitoid wasp Eretmocerus hayati.</title>
        <authorList>
            <person name="Zhong Y."/>
            <person name="Liu S."/>
            <person name="Liu Y."/>
        </authorList>
    </citation>
    <scope>NUCLEOTIDE SEQUENCE</scope>
    <source>
        <strain evidence="1">ZJU_SS_LIU_2023</strain>
    </source>
</reference>
<dbReference type="EMBL" id="CM056741">
    <property type="protein sequence ID" value="KAJ8685755.1"/>
    <property type="molecule type" value="Genomic_DNA"/>
</dbReference>
<evidence type="ECO:0000313" key="2">
    <source>
        <dbReference type="Proteomes" id="UP001239111"/>
    </source>
</evidence>
<organism evidence="1 2">
    <name type="scientific">Eretmocerus hayati</name>
    <dbReference type="NCBI Taxonomy" id="131215"/>
    <lineage>
        <taxon>Eukaryota</taxon>
        <taxon>Metazoa</taxon>
        <taxon>Ecdysozoa</taxon>
        <taxon>Arthropoda</taxon>
        <taxon>Hexapoda</taxon>
        <taxon>Insecta</taxon>
        <taxon>Pterygota</taxon>
        <taxon>Neoptera</taxon>
        <taxon>Endopterygota</taxon>
        <taxon>Hymenoptera</taxon>
        <taxon>Apocrita</taxon>
        <taxon>Proctotrupomorpha</taxon>
        <taxon>Chalcidoidea</taxon>
        <taxon>Aphelinidae</taxon>
        <taxon>Aphelininae</taxon>
        <taxon>Eretmocerus</taxon>
    </lineage>
</organism>
<accession>A0ACC2PVD4</accession>
<gene>
    <name evidence="1" type="ORF">QAD02_021548</name>
</gene>
<sequence length="125" mass="14340">MPDNIRNISVRSRGQFAKKGTRERIEKLLERNRAGKKRKAEDTDFEVLPKVPKDCIKYDGRIIDMDHVGAQMWCLLCKIPLPIQYLVKEVHQGIASKLSIKCCKCDNIVRIDTSKKAAMLPMIQT</sequence>
<dbReference type="Proteomes" id="UP001239111">
    <property type="component" value="Chromosome 1"/>
</dbReference>
<comment type="caution">
    <text evidence="1">The sequence shown here is derived from an EMBL/GenBank/DDBJ whole genome shotgun (WGS) entry which is preliminary data.</text>
</comment>
<protein>
    <submittedName>
        <fullName evidence="1">Uncharacterized protein</fullName>
    </submittedName>
</protein>
<proteinExistence type="predicted"/>